<dbReference type="KEGG" id="aten:116291245"/>
<dbReference type="InterPro" id="IPR036179">
    <property type="entry name" value="Ig-like_dom_sf"/>
</dbReference>
<dbReference type="InParanoid" id="A0A6P8HET8"/>
<dbReference type="Proteomes" id="UP000515163">
    <property type="component" value="Unplaced"/>
</dbReference>
<name>A0A6P8HET8_ACTTE</name>
<feature type="signal peptide" evidence="1">
    <location>
        <begin position="1"/>
        <end position="25"/>
    </location>
</feature>
<proteinExistence type="predicted"/>
<gene>
    <name evidence="3" type="primary">LOC116291245</name>
</gene>
<dbReference type="OrthoDB" id="5975444at2759"/>
<organism evidence="2 3">
    <name type="scientific">Actinia tenebrosa</name>
    <name type="common">Australian red waratah sea anemone</name>
    <dbReference type="NCBI Taxonomy" id="6105"/>
    <lineage>
        <taxon>Eukaryota</taxon>
        <taxon>Metazoa</taxon>
        <taxon>Cnidaria</taxon>
        <taxon>Anthozoa</taxon>
        <taxon>Hexacorallia</taxon>
        <taxon>Actiniaria</taxon>
        <taxon>Actiniidae</taxon>
        <taxon>Actinia</taxon>
    </lineage>
</organism>
<evidence type="ECO:0000313" key="3">
    <source>
        <dbReference type="RefSeq" id="XP_031554251.1"/>
    </source>
</evidence>
<protein>
    <submittedName>
        <fullName evidence="3">Uncharacterized protein LOC116291245</fullName>
    </submittedName>
</protein>
<evidence type="ECO:0000256" key="1">
    <source>
        <dbReference type="SAM" id="SignalP"/>
    </source>
</evidence>
<dbReference type="GeneID" id="116291245"/>
<evidence type="ECO:0000313" key="2">
    <source>
        <dbReference type="Proteomes" id="UP000515163"/>
    </source>
</evidence>
<dbReference type="InterPro" id="IPR013783">
    <property type="entry name" value="Ig-like_fold"/>
</dbReference>
<keyword evidence="2" id="KW-1185">Reference proteome</keyword>
<accession>A0A6P8HET8</accession>
<feature type="chain" id="PRO_5028295166" evidence="1">
    <location>
        <begin position="26"/>
        <end position="262"/>
    </location>
</feature>
<dbReference type="Gene3D" id="2.60.40.10">
    <property type="entry name" value="Immunoglobulins"/>
    <property type="match status" value="1"/>
</dbReference>
<dbReference type="SUPFAM" id="SSF48726">
    <property type="entry name" value="Immunoglobulin"/>
    <property type="match status" value="1"/>
</dbReference>
<sequence length="262" mass="28749">MNSSSITLTLLAIALLFIIRGAVSAVSSSTQSGCYNSQVTLTCPHYTQNRAGNLKWRFYNKATSKWSLVASITGIGNMRVNSANTPLDGRLTIHPSGSLEIATLKPDDETEFMCIVTQGPRKLHRVFLNVTCGNTTLITRQICLEEDVVLDCDAKHRTNPRKLDEVKWHKKNTSGNDVSWSLLVASRGSNPVVANGLQFHGNGSLVLKGGRAEGVLRYKCDVTKNVASQLDRHIIVLKNIKCQQPVTPKTRKGRSISSLFSL</sequence>
<dbReference type="RefSeq" id="XP_031554251.1">
    <property type="nucleotide sequence ID" value="XM_031698391.1"/>
</dbReference>
<keyword evidence="1" id="KW-0732">Signal</keyword>
<dbReference type="AlphaFoldDB" id="A0A6P8HET8"/>
<reference evidence="3" key="1">
    <citation type="submission" date="2025-08" db="UniProtKB">
        <authorList>
            <consortium name="RefSeq"/>
        </authorList>
    </citation>
    <scope>IDENTIFICATION</scope>
    <source>
        <tissue evidence="3">Tentacle</tissue>
    </source>
</reference>